<dbReference type="PANTHER" id="PTHR13093">
    <property type="entry name" value="ZINC FINGER HIT DOMAIN CONTAINING PROTEIN 1"/>
    <property type="match status" value="1"/>
</dbReference>
<organism evidence="4 5">
    <name type="scientific">Smittium megazygosporum</name>
    <dbReference type="NCBI Taxonomy" id="133381"/>
    <lineage>
        <taxon>Eukaryota</taxon>
        <taxon>Fungi</taxon>
        <taxon>Fungi incertae sedis</taxon>
        <taxon>Zoopagomycota</taxon>
        <taxon>Kickxellomycotina</taxon>
        <taxon>Harpellomycetes</taxon>
        <taxon>Harpellales</taxon>
        <taxon>Legeriomycetaceae</taxon>
        <taxon>Smittium</taxon>
    </lineage>
</organism>
<proteinExistence type="predicted"/>
<reference evidence="4 5" key="1">
    <citation type="journal article" date="2018" name="MBio">
        <title>Comparative Genomics Reveals the Core Gene Toolbox for the Fungus-Insect Symbiosis.</title>
        <authorList>
            <person name="Wang Y."/>
            <person name="Stata M."/>
            <person name="Wang W."/>
            <person name="Stajich J.E."/>
            <person name="White M.M."/>
            <person name="Moncalvo J.M."/>
        </authorList>
    </citation>
    <scope>NUCLEOTIDE SEQUENCE [LARGE SCALE GENOMIC DNA]</scope>
    <source>
        <strain evidence="4 5">SC-DP-2</strain>
    </source>
</reference>
<evidence type="ECO:0000313" key="5">
    <source>
        <dbReference type="Proteomes" id="UP000245609"/>
    </source>
</evidence>
<keyword evidence="5" id="KW-1185">Reference proteome</keyword>
<dbReference type="STRING" id="133381.A0A2T9ZFU3"/>
<protein>
    <submittedName>
        <fullName evidence="4">Uncharacterized protein</fullName>
    </submittedName>
</protein>
<comment type="caution">
    <text evidence="4">The sequence shown here is derived from an EMBL/GenBank/DDBJ whole genome shotgun (WGS) entry which is preliminary data.</text>
</comment>
<accession>A0A2T9ZFU3</accession>
<dbReference type="Proteomes" id="UP000245609">
    <property type="component" value="Unassembled WGS sequence"/>
</dbReference>
<dbReference type="GO" id="GO:0006338">
    <property type="term" value="P:chromatin remodeling"/>
    <property type="evidence" value="ECO:0007669"/>
    <property type="project" value="InterPro"/>
</dbReference>
<evidence type="ECO:0000256" key="1">
    <source>
        <dbReference type="ARBA" id="ARBA00022723"/>
    </source>
</evidence>
<dbReference type="OrthoDB" id="74807at2759"/>
<gene>
    <name evidence="4" type="ORF">BB560_002062</name>
</gene>
<sequence length="171" mass="19330">MNIRTNAISLTDANNRKQKKKEIFIESLYKLNSSTNHDFENLNIVPAPLLEKGGVVKAPKGVQAVMIGNDYDALTRTSIVRRPCRRTRRLYSSRTPFHSLLASYIHEIQTSNETTPETGLEPNYLTCMVSQPQYPPRKFCAVCGYFGSGGCKICGEYYCSLQCQKVHTETR</sequence>
<keyword evidence="2" id="KW-0863">Zinc-finger</keyword>
<dbReference type="CDD" id="cd21437">
    <property type="entry name" value="zf-HIT_ZNHIT1_like"/>
    <property type="match status" value="1"/>
</dbReference>
<evidence type="ECO:0000256" key="2">
    <source>
        <dbReference type="ARBA" id="ARBA00022771"/>
    </source>
</evidence>
<dbReference type="AlphaFoldDB" id="A0A2T9ZFU3"/>
<keyword evidence="3" id="KW-0862">Zinc</keyword>
<dbReference type="InterPro" id="IPR039723">
    <property type="entry name" value="Vps71/ZNHIT1"/>
</dbReference>
<keyword evidence="1" id="KW-0479">Metal-binding</keyword>
<name>A0A2T9ZFU3_9FUNG</name>
<dbReference type="EMBL" id="MBFS01000231">
    <property type="protein sequence ID" value="PVV03450.1"/>
    <property type="molecule type" value="Genomic_DNA"/>
</dbReference>
<evidence type="ECO:0000256" key="3">
    <source>
        <dbReference type="ARBA" id="ARBA00022833"/>
    </source>
</evidence>
<dbReference type="GO" id="GO:0008270">
    <property type="term" value="F:zinc ion binding"/>
    <property type="evidence" value="ECO:0007669"/>
    <property type="project" value="UniProtKB-KW"/>
</dbReference>
<evidence type="ECO:0000313" key="4">
    <source>
        <dbReference type="EMBL" id="PVV03450.1"/>
    </source>
</evidence>